<keyword evidence="8" id="KW-0472">Membrane</keyword>
<keyword evidence="3" id="KW-0862">Zinc</keyword>
<feature type="domain" description="Tim10-like" evidence="9">
    <location>
        <begin position="20"/>
        <end position="77"/>
    </location>
</feature>
<evidence type="ECO:0000256" key="3">
    <source>
        <dbReference type="ARBA" id="ARBA00022833"/>
    </source>
</evidence>
<evidence type="ECO:0000256" key="4">
    <source>
        <dbReference type="ARBA" id="ARBA00022927"/>
    </source>
</evidence>
<proteinExistence type="inferred from homology"/>
<evidence type="ECO:0000256" key="5">
    <source>
        <dbReference type="ARBA" id="ARBA00023010"/>
    </source>
</evidence>
<keyword evidence="6 8" id="KW-0496">Mitochondrion</keyword>
<keyword evidence="8" id="KW-0999">Mitochondrion inner membrane</keyword>
<dbReference type="Pfam" id="PF02953">
    <property type="entry name" value="zf-Tim10_DDP"/>
    <property type="match status" value="1"/>
</dbReference>
<evidence type="ECO:0000256" key="1">
    <source>
        <dbReference type="ARBA" id="ARBA00022448"/>
    </source>
</evidence>
<dbReference type="GO" id="GO:0046872">
    <property type="term" value="F:metal ion binding"/>
    <property type="evidence" value="ECO:0007669"/>
    <property type="project" value="UniProtKB-KW"/>
</dbReference>
<evidence type="ECO:0000256" key="7">
    <source>
        <dbReference type="ARBA" id="ARBA00023157"/>
    </source>
</evidence>
<keyword evidence="4 8" id="KW-0653">Protein transport</keyword>
<comment type="function">
    <text evidence="8">Mitochondrial intermembrane chaperone that participates in the import and insertion of some multi-pass transmembrane proteins into the mitochondrial inner membrane. Also required for the transfer of beta-barrel precursors from the TOM complex to the sorting and assembly machinery (SAM complex) of the outer membrane. Acts as a chaperone-like protein that protects the hydrophobic precursors from aggregation and guide them through the mitochondrial intermembrane space.</text>
</comment>
<comment type="domain">
    <text evidence="8">The twin CX3C motif contains 4 conserved Cys residues that form 2 disulfide bonds in the mitochondrial intermembrane space.</text>
</comment>
<evidence type="ECO:0000256" key="2">
    <source>
        <dbReference type="ARBA" id="ARBA00022723"/>
    </source>
</evidence>
<dbReference type="SUPFAM" id="SSF144122">
    <property type="entry name" value="Tim10-like"/>
    <property type="match status" value="1"/>
</dbReference>
<keyword evidence="1 8" id="KW-0813">Transport</keyword>
<dbReference type="PANTHER" id="PTHR13172">
    <property type="entry name" value="MITOCHONDRIAL IMPORT INNER MEMBRANE TRANSLOCASE SUBUNIT TIM9B"/>
    <property type="match status" value="1"/>
</dbReference>
<dbReference type="InterPro" id="IPR004217">
    <property type="entry name" value="Tim10-like"/>
</dbReference>
<comment type="subunit">
    <text evidence="8">Heterohexamer.</text>
</comment>
<keyword evidence="7 8" id="KW-1015">Disulfide bond</keyword>
<dbReference type="InterPro" id="IPR050673">
    <property type="entry name" value="Mito_inner_translocase_sub"/>
</dbReference>
<evidence type="ECO:0000256" key="6">
    <source>
        <dbReference type="ARBA" id="ARBA00023128"/>
    </source>
</evidence>
<sequence length="97" mass="11140">MQTTAATGGPEMADTETMMKQFREFLSSYNKLSSMCFIDCVNDFTTRQVLDKESSCAINCMEKYLKMTQRITQRFQEYQLLQQGNTGPSIRDLTSPK</sequence>
<dbReference type="AlphaFoldDB" id="A0A0L8G4G8"/>
<evidence type="ECO:0000256" key="8">
    <source>
        <dbReference type="RuleBase" id="RU367043"/>
    </source>
</evidence>
<protein>
    <recommendedName>
        <fullName evidence="8">Mitochondrial import inner membrane translocase subunit</fullName>
    </recommendedName>
</protein>
<reference evidence="10" key="1">
    <citation type="submission" date="2015-07" db="EMBL/GenBank/DDBJ databases">
        <title>MeaNS - Measles Nucleotide Surveillance Program.</title>
        <authorList>
            <person name="Tran T."/>
            <person name="Druce J."/>
        </authorList>
    </citation>
    <scope>NUCLEOTIDE SEQUENCE</scope>
    <source>
        <strain evidence="10">UCB-OBI-ISO-001</strain>
        <tissue evidence="10">Gonad</tissue>
    </source>
</reference>
<keyword evidence="5 8" id="KW-0811">Translocation</keyword>
<accession>A0A0L8G4G8</accession>
<comment type="subcellular location">
    <subcellularLocation>
        <location evidence="8">Mitochondrion inner membrane</location>
        <topology evidence="8">Peripheral membrane protein</topology>
        <orientation evidence="8">Intermembrane side</orientation>
    </subcellularLocation>
</comment>
<name>A0A0L8G4G8_OCTBM</name>
<keyword evidence="8" id="KW-0143">Chaperone</keyword>
<dbReference type="STRING" id="37653.A0A0L8G4G8"/>
<organism evidence="10">
    <name type="scientific">Octopus bimaculoides</name>
    <name type="common">California two-spotted octopus</name>
    <dbReference type="NCBI Taxonomy" id="37653"/>
    <lineage>
        <taxon>Eukaryota</taxon>
        <taxon>Metazoa</taxon>
        <taxon>Spiralia</taxon>
        <taxon>Lophotrochozoa</taxon>
        <taxon>Mollusca</taxon>
        <taxon>Cephalopoda</taxon>
        <taxon>Coleoidea</taxon>
        <taxon>Octopodiformes</taxon>
        <taxon>Octopoda</taxon>
        <taxon>Incirrata</taxon>
        <taxon>Octopodidae</taxon>
        <taxon>Octopus</taxon>
    </lineage>
</organism>
<dbReference type="GO" id="GO:0015031">
    <property type="term" value="P:protein transport"/>
    <property type="evidence" value="ECO:0007669"/>
    <property type="project" value="UniProtKB-KW"/>
</dbReference>
<gene>
    <name evidence="10" type="ORF">OCBIM_22001025mg</name>
</gene>
<dbReference type="GO" id="GO:0005743">
    <property type="term" value="C:mitochondrial inner membrane"/>
    <property type="evidence" value="ECO:0007669"/>
    <property type="project" value="UniProtKB-SubCell"/>
</dbReference>
<evidence type="ECO:0000259" key="9">
    <source>
        <dbReference type="Pfam" id="PF02953"/>
    </source>
</evidence>
<evidence type="ECO:0000313" key="10">
    <source>
        <dbReference type="EMBL" id="KOF71485.1"/>
    </source>
</evidence>
<dbReference type="EMBL" id="KQ424157">
    <property type="protein sequence ID" value="KOF71485.1"/>
    <property type="molecule type" value="Genomic_DNA"/>
</dbReference>
<dbReference type="InterPro" id="IPR035427">
    <property type="entry name" value="Tim10-like_dom_sf"/>
</dbReference>
<comment type="similarity">
    <text evidence="8">Belongs to the small Tim family.</text>
</comment>
<keyword evidence="2" id="KW-0479">Metal-binding</keyword>
<dbReference type="Gene3D" id="1.10.287.810">
    <property type="entry name" value="Mitochondrial import inner membrane translocase subunit tim13 like domains"/>
    <property type="match status" value="1"/>
</dbReference>